<accession>A0ABN6F3B5</accession>
<dbReference type="CDD" id="cd00851">
    <property type="entry name" value="MTH1175"/>
    <property type="match status" value="1"/>
</dbReference>
<gene>
    <name evidence="2" type="ORF">DSLASN_15930</name>
</gene>
<feature type="domain" description="Dinitrogenase iron-molybdenum cofactor biosynthesis" evidence="1">
    <location>
        <begin position="14"/>
        <end position="102"/>
    </location>
</feature>
<evidence type="ECO:0000313" key="2">
    <source>
        <dbReference type="EMBL" id="BCS95961.1"/>
    </source>
</evidence>
<dbReference type="Gene3D" id="3.30.420.130">
    <property type="entry name" value="Dinitrogenase iron-molybdenum cofactor biosynthesis domain"/>
    <property type="match status" value="1"/>
</dbReference>
<sequence>MKIAFPTEKYDELESPVYNHFGSATCFVIVDTETNTCEKALNQDLNHQHGKCQPLRALGGRTVDAVVVGGIGGSAFGKLKNNGVTIYKAAEGTIRENLEKLQAGTLVEFQSLDICGGHGDACDHH</sequence>
<evidence type="ECO:0000313" key="3">
    <source>
        <dbReference type="Proteomes" id="UP001320148"/>
    </source>
</evidence>
<reference evidence="2 3" key="1">
    <citation type="submission" date="2021-02" db="EMBL/GenBank/DDBJ databases">
        <title>Complete genome of Desulfoluna sp. strain ASN36.</title>
        <authorList>
            <person name="Takahashi A."/>
            <person name="Kojima H."/>
            <person name="Fukui M."/>
        </authorList>
    </citation>
    <scope>NUCLEOTIDE SEQUENCE [LARGE SCALE GENOMIC DNA]</scope>
    <source>
        <strain evidence="2 3">ASN36</strain>
    </source>
</reference>
<dbReference type="Proteomes" id="UP001320148">
    <property type="component" value="Chromosome"/>
</dbReference>
<organism evidence="2 3">
    <name type="scientific">Desulfoluna limicola</name>
    <dbReference type="NCBI Taxonomy" id="2810562"/>
    <lineage>
        <taxon>Bacteria</taxon>
        <taxon>Pseudomonadati</taxon>
        <taxon>Thermodesulfobacteriota</taxon>
        <taxon>Desulfobacteria</taxon>
        <taxon>Desulfobacterales</taxon>
        <taxon>Desulfolunaceae</taxon>
        <taxon>Desulfoluna</taxon>
    </lineage>
</organism>
<dbReference type="PANTHER" id="PTHR42983:SF1">
    <property type="entry name" value="IRON-MOLYBDENUM PROTEIN"/>
    <property type="match status" value="1"/>
</dbReference>
<protein>
    <submittedName>
        <fullName evidence="2">Diguanylate cyclase</fullName>
    </submittedName>
</protein>
<keyword evidence="3" id="KW-1185">Reference proteome</keyword>
<proteinExistence type="predicted"/>
<dbReference type="EMBL" id="AP024488">
    <property type="protein sequence ID" value="BCS95961.1"/>
    <property type="molecule type" value="Genomic_DNA"/>
</dbReference>
<name>A0ABN6F3B5_9BACT</name>
<dbReference type="SUPFAM" id="SSF53146">
    <property type="entry name" value="Nitrogenase accessory factor-like"/>
    <property type="match status" value="1"/>
</dbReference>
<dbReference type="Pfam" id="PF02579">
    <property type="entry name" value="Nitro_FeMo-Co"/>
    <property type="match status" value="1"/>
</dbReference>
<dbReference type="InterPro" id="IPR036105">
    <property type="entry name" value="DiNase_FeMo-co_biosyn_sf"/>
</dbReference>
<dbReference type="RefSeq" id="WP_236892316.1">
    <property type="nucleotide sequence ID" value="NZ_AP024488.1"/>
</dbReference>
<dbReference type="PANTHER" id="PTHR42983">
    <property type="entry name" value="DINITROGENASE IRON-MOLYBDENUM COFACTOR PROTEIN-RELATED"/>
    <property type="match status" value="1"/>
</dbReference>
<dbReference type="InterPro" id="IPR003731">
    <property type="entry name" value="Di-Nase_FeMo-co_biosynth"/>
</dbReference>
<evidence type="ECO:0000259" key="1">
    <source>
        <dbReference type="Pfam" id="PF02579"/>
    </source>
</evidence>
<dbReference type="InterPro" id="IPR033913">
    <property type="entry name" value="MTH1175_dom"/>
</dbReference>